<dbReference type="Proteomes" id="UP001183607">
    <property type="component" value="Unassembled WGS sequence"/>
</dbReference>
<evidence type="ECO:0008006" key="5">
    <source>
        <dbReference type="Google" id="ProtNLM"/>
    </source>
</evidence>
<dbReference type="AlphaFoldDB" id="A0ABD5E1T3"/>
<dbReference type="Pfam" id="PF22564">
    <property type="entry name" value="HAAS"/>
    <property type="match status" value="1"/>
</dbReference>
<comment type="caution">
    <text evidence="3">The sequence shown here is derived from an EMBL/GenBank/DDBJ whole genome shotgun (WGS) entry which is preliminary data.</text>
</comment>
<protein>
    <recommendedName>
        <fullName evidence="5">DUF1700 domain-containing protein</fullName>
    </recommendedName>
</protein>
<evidence type="ECO:0000313" key="4">
    <source>
        <dbReference type="Proteomes" id="UP001183607"/>
    </source>
</evidence>
<feature type="transmembrane region" description="Helical" evidence="2">
    <location>
        <begin position="157"/>
        <end position="182"/>
    </location>
</feature>
<name>A0ABD5E1T3_9ACTN</name>
<feature type="transmembrane region" description="Helical" evidence="2">
    <location>
        <begin position="226"/>
        <end position="247"/>
    </location>
</feature>
<evidence type="ECO:0000313" key="3">
    <source>
        <dbReference type="EMBL" id="MDT0415368.1"/>
    </source>
</evidence>
<evidence type="ECO:0000256" key="2">
    <source>
        <dbReference type="SAM" id="Phobius"/>
    </source>
</evidence>
<keyword evidence="2" id="KW-0472">Membrane</keyword>
<feature type="compositionally biased region" description="Gly residues" evidence="1">
    <location>
        <begin position="72"/>
        <end position="124"/>
    </location>
</feature>
<feature type="region of interest" description="Disordered" evidence="1">
    <location>
        <begin position="70"/>
        <end position="127"/>
    </location>
</feature>
<accession>A0ABD5E1T3</accession>
<evidence type="ECO:0000256" key="1">
    <source>
        <dbReference type="SAM" id="MobiDB-lite"/>
    </source>
</evidence>
<proteinExistence type="predicted"/>
<keyword evidence="2" id="KW-1133">Transmembrane helix</keyword>
<dbReference type="RefSeq" id="WP_311676811.1">
    <property type="nucleotide sequence ID" value="NZ_JAVRER010000008.1"/>
</dbReference>
<gene>
    <name evidence="3" type="ORF">RM574_07670</name>
</gene>
<reference evidence="4" key="1">
    <citation type="submission" date="2023-07" db="EMBL/GenBank/DDBJ databases">
        <title>30 novel species of actinomycetes from the DSMZ collection.</title>
        <authorList>
            <person name="Nouioui I."/>
        </authorList>
    </citation>
    <scope>NUCLEOTIDE SEQUENCE [LARGE SCALE GENOMIC DNA]</scope>
    <source>
        <strain evidence="4">DSM 41982</strain>
    </source>
</reference>
<dbReference type="EMBL" id="JAVRER010000008">
    <property type="protein sequence ID" value="MDT0415368.1"/>
    <property type="molecule type" value="Genomic_DNA"/>
</dbReference>
<organism evidence="3 4">
    <name type="scientific">Streptomyces evansiae</name>
    <dbReference type="NCBI Taxonomy" id="3075535"/>
    <lineage>
        <taxon>Bacteria</taxon>
        <taxon>Bacillati</taxon>
        <taxon>Actinomycetota</taxon>
        <taxon>Actinomycetes</taxon>
        <taxon>Kitasatosporales</taxon>
        <taxon>Streptomycetaceae</taxon>
        <taxon>Streptomyces</taxon>
    </lineage>
</organism>
<keyword evidence="2" id="KW-0812">Transmembrane</keyword>
<feature type="transmembrane region" description="Helical" evidence="2">
    <location>
        <begin position="194"/>
        <end position="214"/>
    </location>
</feature>
<sequence length="252" mass="26420">MKTDDTLVRDYLAAVARESALLPPDVRQELMADLGEHIEVALAQRPGDVREILAEMGDPRAIAATAMQELGDGAGDGRGAGSGPDRGFGDGPGFGGGPGFGADAGAGTPRGAGAGGPRGNGGAWDTGTAWAGAAAESRGRRRSPAEVPLVLLLLADVLPYVSTMSLFSLLSFALLVTALVMVCRSRHWDRGQKWVGLTATLIVPTLAHIAWWTYFVHPDDATAPAAARWTLVVVLFLVVAAGCAWLWRKRRV</sequence>